<dbReference type="CDD" id="cd03224">
    <property type="entry name" value="ABC_TM1139_LivF_branched"/>
    <property type="match status" value="1"/>
</dbReference>
<dbReference type="EMBL" id="OBEL01000005">
    <property type="protein sequence ID" value="SNZ20500.1"/>
    <property type="molecule type" value="Genomic_DNA"/>
</dbReference>
<protein>
    <submittedName>
        <fullName evidence="7">Amino acid/amide ABC transporter ATP-binding protein 2, HAAT family</fullName>
    </submittedName>
</protein>
<dbReference type="GO" id="GO:0005524">
    <property type="term" value="F:ATP binding"/>
    <property type="evidence" value="ECO:0007669"/>
    <property type="project" value="UniProtKB-KW"/>
</dbReference>
<evidence type="ECO:0000259" key="6">
    <source>
        <dbReference type="PROSITE" id="PS50893"/>
    </source>
</evidence>
<keyword evidence="8" id="KW-1185">Reference proteome</keyword>
<dbReference type="GO" id="GO:0015807">
    <property type="term" value="P:L-amino acid transport"/>
    <property type="evidence" value="ECO:0007669"/>
    <property type="project" value="TreeGrafter"/>
</dbReference>
<dbReference type="OrthoDB" id="9806149at2"/>
<evidence type="ECO:0000256" key="1">
    <source>
        <dbReference type="ARBA" id="ARBA00005417"/>
    </source>
</evidence>
<evidence type="ECO:0000256" key="5">
    <source>
        <dbReference type="ARBA" id="ARBA00022970"/>
    </source>
</evidence>
<dbReference type="Gene3D" id="3.40.50.300">
    <property type="entry name" value="P-loop containing nucleotide triphosphate hydrolases"/>
    <property type="match status" value="1"/>
</dbReference>
<dbReference type="PROSITE" id="PS50893">
    <property type="entry name" value="ABC_TRANSPORTER_2"/>
    <property type="match status" value="1"/>
</dbReference>
<dbReference type="GO" id="GO:0015658">
    <property type="term" value="F:branched-chain amino acid transmembrane transporter activity"/>
    <property type="evidence" value="ECO:0007669"/>
    <property type="project" value="TreeGrafter"/>
</dbReference>
<dbReference type="PROSITE" id="PS00211">
    <property type="entry name" value="ABC_TRANSPORTER_1"/>
    <property type="match status" value="1"/>
</dbReference>
<dbReference type="SUPFAM" id="SSF52540">
    <property type="entry name" value="P-loop containing nucleoside triphosphate hydrolases"/>
    <property type="match status" value="1"/>
</dbReference>
<comment type="similarity">
    <text evidence="1">Belongs to the ABC transporter superfamily.</text>
</comment>
<dbReference type="InterPro" id="IPR003593">
    <property type="entry name" value="AAA+_ATPase"/>
</dbReference>
<dbReference type="Pfam" id="PF00005">
    <property type="entry name" value="ABC_tran"/>
    <property type="match status" value="1"/>
</dbReference>
<organism evidence="7 8">
    <name type="scientific">Cohaesibacter gelatinilyticus</name>
    <dbReference type="NCBI Taxonomy" id="372072"/>
    <lineage>
        <taxon>Bacteria</taxon>
        <taxon>Pseudomonadati</taxon>
        <taxon>Pseudomonadota</taxon>
        <taxon>Alphaproteobacteria</taxon>
        <taxon>Hyphomicrobiales</taxon>
        <taxon>Cohaesibacteraceae</taxon>
    </lineage>
</organism>
<evidence type="ECO:0000313" key="7">
    <source>
        <dbReference type="EMBL" id="SNZ20500.1"/>
    </source>
</evidence>
<name>A0A285PFJ1_9HYPH</name>
<dbReference type="Proteomes" id="UP000219439">
    <property type="component" value="Unassembled WGS sequence"/>
</dbReference>
<accession>A0A285PFJ1</accession>
<keyword evidence="3" id="KW-0547">Nucleotide-binding</keyword>
<dbReference type="InterPro" id="IPR052156">
    <property type="entry name" value="BCAA_Transport_ATP-bd_LivF"/>
</dbReference>
<keyword evidence="2" id="KW-0813">Transport</keyword>
<evidence type="ECO:0000256" key="4">
    <source>
        <dbReference type="ARBA" id="ARBA00022840"/>
    </source>
</evidence>
<dbReference type="SMART" id="SM00382">
    <property type="entry name" value="AAA"/>
    <property type="match status" value="1"/>
</dbReference>
<sequence length="239" mass="24948">MTQPLLSVSSLSVAYGPVDAVRAIDLQVFEGEIVTLLGANGAGKSSTLNALVGLVPVASGSIHLEGKDTTNQAPESLAASGLTLSPEGRRVFGALTVAENLQMGAFSIADKGAISAAWDRVFELFPILKERRHQFAGTLSGGQQQMLAVGRALMSNPKLLLLDEPSLGLAPIIIEQIFELIGQLRDQGVTLVVVEQNVAMALDVADRGYVMAGGQIVASGAAQELEQTSNLQDAYLGGH</sequence>
<dbReference type="InterPro" id="IPR003439">
    <property type="entry name" value="ABC_transporter-like_ATP-bd"/>
</dbReference>
<dbReference type="AlphaFoldDB" id="A0A285PFJ1"/>
<evidence type="ECO:0000256" key="3">
    <source>
        <dbReference type="ARBA" id="ARBA00022741"/>
    </source>
</evidence>
<dbReference type="RefSeq" id="WP_097154881.1">
    <property type="nucleotide sequence ID" value="NZ_OBEL01000005.1"/>
</dbReference>
<dbReference type="PANTHER" id="PTHR43820:SF4">
    <property type="entry name" value="HIGH-AFFINITY BRANCHED-CHAIN AMINO ACID TRANSPORT ATP-BINDING PROTEIN LIVF"/>
    <property type="match status" value="1"/>
</dbReference>
<dbReference type="GO" id="GO:0016887">
    <property type="term" value="F:ATP hydrolysis activity"/>
    <property type="evidence" value="ECO:0007669"/>
    <property type="project" value="InterPro"/>
</dbReference>
<reference evidence="7 8" key="1">
    <citation type="submission" date="2017-09" db="EMBL/GenBank/DDBJ databases">
        <authorList>
            <person name="Ehlers B."/>
            <person name="Leendertz F.H."/>
        </authorList>
    </citation>
    <scope>NUCLEOTIDE SEQUENCE [LARGE SCALE GENOMIC DNA]</scope>
    <source>
        <strain evidence="7 8">DSM 18289</strain>
    </source>
</reference>
<keyword evidence="5" id="KW-0029">Amino-acid transport</keyword>
<dbReference type="InterPro" id="IPR017871">
    <property type="entry name" value="ABC_transporter-like_CS"/>
</dbReference>
<dbReference type="InterPro" id="IPR027417">
    <property type="entry name" value="P-loop_NTPase"/>
</dbReference>
<evidence type="ECO:0000313" key="8">
    <source>
        <dbReference type="Proteomes" id="UP000219439"/>
    </source>
</evidence>
<proteinExistence type="inferred from homology"/>
<keyword evidence="4 7" id="KW-0067">ATP-binding</keyword>
<evidence type="ECO:0000256" key="2">
    <source>
        <dbReference type="ARBA" id="ARBA00022448"/>
    </source>
</evidence>
<feature type="domain" description="ABC transporter" evidence="6">
    <location>
        <begin position="6"/>
        <end position="238"/>
    </location>
</feature>
<dbReference type="PANTHER" id="PTHR43820">
    <property type="entry name" value="HIGH-AFFINITY BRANCHED-CHAIN AMINO ACID TRANSPORT ATP-BINDING PROTEIN LIVF"/>
    <property type="match status" value="1"/>
</dbReference>
<gene>
    <name evidence="7" type="ORF">SAMN06265368_3604</name>
</gene>